<sequence>MMAKDVVKGEHTTWDLKKWLNSLKNFNGVVEDAGEVNLGHHGEKSGGEKSGYEKSGDDAGEKKEGEMLPLEISGFSLLMGAMAFGHVSNAYSNCLLLPTCL</sequence>
<protein>
    <submittedName>
        <fullName evidence="1">Uncharacterized protein</fullName>
    </submittedName>
</protein>
<evidence type="ECO:0000313" key="2">
    <source>
        <dbReference type="Proteomes" id="UP001055811"/>
    </source>
</evidence>
<name>A0ACB9GB97_CICIN</name>
<organism evidence="1 2">
    <name type="scientific">Cichorium intybus</name>
    <name type="common">Chicory</name>
    <dbReference type="NCBI Taxonomy" id="13427"/>
    <lineage>
        <taxon>Eukaryota</taxon>
        <taxon>Viridiplantae</taxon>
        <taxon>Streptophyta</taxon>
        <taxon>Embryophyta</taxon>
        <taxon>Tracheophyta</taxon>
        <taxon>Spermatophyta</taxon>
        <taxon>Magnoliopsida</taxon>
        <taxon>eudicotyledons</taxon>
        <taxon>Gunneridae</taxon>
        <taxon>Pentapetalae</taxon>
        <taxon>asterids</taxon>
        <taxon>campanulids</taxon>
        <taxon>Asterales</taxon>
        <taxon>Asteraceae</taxon>
        <taxon>Cichorioideae</taxon>
        <taxon>Cichorieae</taxon>
        <taxon>Cichoriinae</taxon>
        <taxon>Cichorium</taxon>
    </lineage>
</organism>
<accession>A0ACB9GB97</accession>
<keyword evidence="2" id="KW-1185">Reference proteome</keyword>
<evidence type="ECO:0000313" key="1">
    <source>
        <dbReference type="EMBL" id="KAI3780779.1"/>
    </source>
</evidence>
<proteinExistence type="predicted"/>
<gene>
    <name evidence="1" type="ORF">L2E82_10770</name>
</gene>
<dbReference type="EMBL" id="CM042010">
    <property type="protein sequence ID" value="KAI3780779.1"/>
    <property type="molecule type" value="Genomic_DNA"/>
</dbReference>
<reference evidence="1 2" key="2">
    <citation type="journal article" date="2022" name="Mol. Ecol. Resour.">
        <title>The genomes of chicory, endive, great burdock and yacon provide insights into Asteraceae paleo-polyploidization history and plant inulin production.</title>
        <authorList>
            <person name="Fan W."/>
            <person name="Wang S."/>
            <person name="Wang H."/>
            <person name="Wang A."/>
            <person name="Jiang F."/>
            <person name="Liu H."/>
            <person name="Zhao H."/>
            <person name="Xu D."/>
            <person name="Zhang Y."/>
        </authorList>
    </citation>
    <scope>NUCLEOTIDE SEQUENCE [LARGE SCALE GENOMIC DNA]</scope>
    <source>
        <strain evidence="2">cv. Punajuju</strain>
        <tissue evidence="1">Leaves</tissue>
    </source>
</reference>
<dbReference type="Proteomes" id="UP001055811">
    <property type="component" value="Linkage Group LG02"/>
</dbReference>
<reference evidence="2" key="1">
    <citation type="journal article" date="2022" name="Mol. Ecol. Resour.">
        <title>The genomes of chicory, endive, great burdock and yacon provide insights into Asteraceae palaeo-polyploidization history and plant inulin production.</title>
        <authorList>
            <person name="Fan W."/>
            <person name="Wang S."/>
            <person name="Wang H."/>
            <person name="Wang A."/>
            <person name="Jiang F."/>
            <person name="Liu H."/>
            <person name="Zhao H."/>
            <person name="Xu D."/>
            <person name="Zhang Y."/>
        </authorList>
    </citation>
    <scope>NUCLEOTIDE SEQUENCE [LARGE SCALE GENOMIC DNA]</scope>
    <source>
        <strain evidence="2">cv. Punajuju</strain>
    </source>
</reference>
<comment type="caution">
    <text evidence="1">The sequence shown here is derived from an EMBL/GenBank/DDBJ whole genome shotgun (WGS) entry which is preliminary data.</text>
</comment>